<dbReference type="PATRIC" id="fig|755178.3.peg.76"/>
<name>K9Z105_CYAAP</name>
<dbReference type="AlphaFoldDB" id="K9Z105"/>
<dbReference type="eggNOG" id="COG1479">
    <property type="taxonomic scope" value="Bacteria"/>
</dbReference>
<feature type="domain" description="GmrSD restriction endonucleases N-terminal" evidence="1">
    <location>
        <begin position="68"/>
        <end position="206"/>
    </location>
</feature>
<accession>K9Z105</accession>
<dbReference type="PANTHER" id="PTHR39639">
    <property type="entry name" value="CHROMOSOME 16, WHOLE GENOME SHOTGUN SEQUENCE"/>
    <property type="match status" value="1"/>
</dbReference>
<organism evidence="2 3">
    <name type="scientific">Cyanobacterium aponinum (strain PCC 10605)</name>
    <dbReference type="NCBI Taxonomy" id="755178"/>
    <lineage>
        <taxon>Bacteria</taxon>
        <taxon>Bacillati</taxon>
        <taxon>Cyanobacteriota</taxon>
        <taxon>Cyanophyceae</taxon>
        <taxon>Oscillatoriophycideae</taxon>
        <taxon>Chroococcales</taxon>
        <taxon>Geminocystaceae</taxon>
        <taxon>Cyanobacterium</taxon>
    </lineage>
</organism>
<dbReference type="InterPro" id="IPR004919">
    <property type="entry name" value="GmrSD_N"/>
</dbReference>
<evidence type="ECO:0000313" key="2">
    <source>
        <dbReference type="EMBL" id="AFZ52235.1"/>
    </source>
</evidence>
<keyword evidence="3" id="KW-1185">Reference proteome</keyword>
<dbReference type="HOGENOM" id="CLU_038557_2_1_3"/>
<gene>
    <name evidence="2" type="ordered locus">Cyan10605_0074</name>
</gene>
<dbReference type="Pfam" id="PF03235">
    <property type="entry name" value="GmrSD_N"/>
    <property type="match status" value="1"/>
</dbReference>
<evidence type="ECO:0000259" key="1">
    <source>
        <dbReference type="Pfam" id="PF03235"/>
    </source>
</evidence>
<reference evidence="3" key="1">
    <citation type="journal article" date="2013" name="Proc. Natl. Acad. Sci. U.S.A.">
        <title>Improving the coverage of the cyanobacterial phylum using diversity-driven genome sequencing.</title>
        <authorList>
            <person name="Shih P.M."/>
            <person name="Wu D."/>
            <person name="Latifi A."/>
            <person name="Axen S.D."/>
            <person name="Fewer D.P."/>
            <person name="Talla E."/>
            <person name="Calteau A."/>
            <person name="Cai F."/>
            <person name="Tandeau de Marsac N."/>
            <person name="Rippka R."/>
            <person name="Herdman M."/>
            <person name="Sivonen K."/>
            <person name="Coursin T."/>
            <person name="Laurent T."/>
            <person name="Goodwin L."/>
            <person name="Nolan M."/>
            <person name="Davenport K.W."/>
            <person name="Han C.S."/>
            <person name="Rubin E.M."/>
            <person name="Eisen J.A."/>
            <person name="Woyke T."/>
            <person name="Gugger M."/>
            <person name="Kerfeld C.A."/>
        </authorList>
    </citation>
    <scope>NUCLEOTIDE SEQUENCE [LARGE SCALE GENOMIC DNA]</scope>
    <source>
        <strain evidence="3">PCC 10605</strain>
    </source>
</reference>
<proteinExistence type="predicted"/>
<dbReference type="STRING" id="755178.Cyan10605_0074"/>
<dbReference type="RefSeq" id="WP_015217967.1">
    <property type="nucleotide sequence ID" value="NC_019776.1"/>
</dbReference>
<dbReference type="EMBL" id="CP003947">
    <property type="protein sequence ID" value="AFZ52235.1"/>
    <property type="molecule type" value="Genomic_DNA"/>
</dbReference>
<dbReference type="PANTHER" id="PTHR39639:SF1">
    <property type="entry name" value="DUF262 DOMAIN-CONTAINING PROTEIN"/>
    <property type="match status" value="1"/>
</dbReference>
<sequence length="395" mass="46954">MTTTTDRLPKKLITERVENIYAPSEINMWEENRQFSTPNAPKLRILTEFNRERLPAFVETLKKDNYLKIQPFYQRRKRWTNKDKSLLIESFIINIPIPPVIFYEKSYSSYEVIDGQQRINAIQEFYSNKFKLTGLDLWKDLNGYTYESLPSDIRSEINRRSIPIIVVITESAKREEDKFYLTQLAFERLNRGGIDMKPQEIRNCLYHGKFSELLSDLAKNTIFRKAWDLPLDETKLEKNIMYKKMEDIELILRFFALRHLDDFNGDIKRFLDSYMLKALNFNRDDINYLETVFNQTIELCFSIYEENLFKPFDIKNNDWGKKSHKVYYDAIMVAFSFNLDKANIILNKKELIIQKTKEIFYGEKSKLLSSGKTSKSETQERIKIVNDMLIGIVKN</sequence>
<dbReference type="KEGG" id="can:Cyan10605_0074"/>
<dbReference type="Proteomes" id="UP000010480">
    <property type="component" value="Chromosome"/>
</dbReference>
<evidence type="ECO:0000313" key="3">
    <source>
        <dbReference type="Proteomes" id="UP000010480"/>
    </source>
</evidence>
<protein>
    <recommendedName>
        <fullName evidence="1">GmrSD restriction endonucleases N-terminal domain-containing protein</fullName>
    </recommendedName>
</protein>